<gene>
    <name evidence="1" type="ORF">DCP75_15230</name>
</gene>
<accession>A0A3C1KQQ7</accession>
<name>A0A3C1KQQ7_9GAMM</name>
<evidence type="ECO:0000313" key="2">
    <source>
        <dbReference type="Proteomes" id="UP000259273"/>
    </source>
</evidence>
<organism evidence="1 2">
    <name type="scientific">Haliea salexigens</name>
    <dbReference type="NCBI Taxonomy" id="287487"/>
    <lineage>
        <taxon>Bacteria</taxon>
        <taxon>Pseudomonadati</taxon>
        <taxon>Pseudomonadota</taxon>
        <taxon>Gammaproteobacteria</taxon>
        <taxon>Cellvibrionales</taxon>
        <taxon>Halieaceae</taxon>
        <taxon>Haliea</taxon>
    </lineage>
</organism>
<protein>
    <recommendedName>
        <fullName evidence="3">Phosphoenolpyruvate protein kinase</fullName>
    </recommendedName>
</protein>
<dbReference type="AlphaFoldDB" id="A0A3C1KQQ7"/>
<proteinExistence type="predicted"/>
<comment type="caution">
    <text evidence="1">The sequence shown here is derived from an EMBL/GenBank/DDBJ whole genome shotgun (WGS) entry which is preliminary data.</text>
</comment>
<dbReference type="InterPro" id="IPR047700">
    <property type="entry name" value="NrtS-like"/>
</dbReference>
<dbReference type="NCBIfam" id="NF038050">
    <property type="entry name" value="NrtS"/>
    <property type="match status" value="1"/>
</dbReference>
<evidence type="ECO:0008006" key="3">
    <source>
        <dbReference type="Google" id="ProtNLM"/>
    </source>
</evidence>
<sequence>MVVRALKVAALVGTLLALINHGDSLLAGSLSGEALAKVLLTYLVPYGVSVWSAVSALQANRVSH</sequence>
<reference evidence="1 2" key="1">
    <citation type="journal article" date="2018" name="Nat. Biotechnol.">
        <title>A standardized bacterial taxonomy based on genome phylogeny substantially revises the tree of life.</title>
        <authorList>
            <person name="Parks D.H."/>
            <person name="Chuvochina M."/>
            <person name="Waite D.W."/>
            <person name="Rinke C."/>
            <person name="Skarshewski A."/>
            <person name="Chaumeil P.A."/>
            <person name="Hugenholtz P."/>
        </authorList>
    </citation>
    <scope>NUCLEOTIDE SEQUENCE [LARGE SCALE GENOMIC DNA]</scope>
    <source>
        <strain evidence="1">UBA9158</strain>
    </source>
</reference>
<dbReference type="STRING" id="1121937.GCA_000423125_03107"/>
<evidence type="ECO:0000313" key="1">
    <source>
        <dbReference type="EMBL" id="HAN29042.1"/>
    </source>
</evidence>
<dbReference type="EMBL" id="DMND01000207">
    <property type="protein sequence ID" value="HAN29042.1"/>
    <property type="molecule type" value="Genomic_DNA"/>
</dbReference>
<dbReference type="Proteomes" id="UP000259273">
    <property type="component" value="Unassembled WGS sequence"/>
</dbReference>